<evidence type="ECO:0000313" key="10">
    <source>
        <dbReference type="Proteomes" id="UP000007819"/>
    </source>
</evidence>
<dbReference type="PROSITE" id="PS00027">
    <property type="entry name" value="HOMEOBOX_1"/>
    <property type="match status" value="1"/>
</dbReference>
<evidence type="ECO:0000256" key="1">
    <source>
        <dbReference type="ARBA" id="ARBA00004123"/>
    </source>
</evidence>
<dbReference type="SMART" id="SM00389">
    <property type="entry name" value="HOX"/>
    <property type="match status" value="1"/>
</dbReference>
<dbReference type="InterPro" id="IPR050394">
    <property type="entry name" value="Homeobox_NK-like"/>
</dbReference>
<dbReference type="InterPro" id="IPR009057">
    <property type="entry name" value="Homeodomain-like_sf"/>
</dbReference>
<dbReference type="FunFam" id="1.10.10.60:FF:000836">
    <property type="match status" value="1"/>
</dbReference>
<evidence type="ECO:0000313" key="9">
    <source>
        <dbReference type="EnsemblMetazoa" id="XP_003247017.3"/>
    </source>
</evidence>
<dbReference type="GO" id="GO:0000978">
    <property type="term" value="F:RNA polymerase II cis-regulatory region sequence-specific DNA binding"/>
    <property type="evidence" value="ECO:0007669"/>
    <property type="project" value="TreeGrafter"/>
</dbReference>
<dbReference type="GO" id="GO:0030154">
    <property type="term" value="P:cell differentiation"/>
    <property type="evidence" value="ECO:0007669"/>
    <property type="project" value="TreeGrafter"/>
</dbReference>
<dbReference type="InterPro" id="IPR001356">
    <property type="entry name" value="HD"/>
</dbReference>
<dbReference type="Pfam" id="PF00046">
    <property type="entry name" value="Homeodomain"/>
    <property type="match status" value="1"/>
</dbReference>
<reference evidence="9" key="2">
    <citation type="submission" date="2022-06" db="UniProtKB">
        <authorList>
            <consortium name="EnsemblMetazoa"/>
        </authorList>
    </citation>
    <scope>IDENTIFICATION</scope>
</reference>
<feature type="region of interest" description="Disordered" evidence="7">
    <location>
        <begin position="393"/>
        <end position="416"/>
    </location>
</feature>
<feature type="compositionally biased region" description="Gly residues" evidence="7">
    <location>
        <begin position="313"/>
        <end position="333"/>
    </location>
</feature>
<name>A0A8R1W7E5_ACYPI</name>
<dbReference type="PANTHER" id="PTHR24340">
    <property type="entry name" value="HOMEOBOX PROTEIN NKX"/>
    <property type="match status" value="1"/>
</dbReference>
<dbReference type="KEGG" id="api:100575915"/>
<dbReference type="SUPFAM" id="SSF46689">
    <property type="entry name" value="Homeodomain-like"/>
    <property type="match status" value="1"/>
</dbReference>
<evidence type="ECO:0000256" key="4">
    <source>
        <dbReference type="ARBA" id="ARBA00023242"/>
    </source>
</evidence>
<comment type="subcellular location">
    <subcellularLocation>
        <location evidence="1 5 6">Nucleus</location>
    </subcellularLocation>
</comment>
<dbReference type="GeneID" id="100575915"/>
<dbReference type="InterPro" id="IPR017970">
    <property type="entry name" value="Homeobox_CS"/>
</dbReference>
<dbReference type="CDD" id="cd00086">
    <property type="entry name" value="homeodomain"/>
    <property type="match status" value="1"/>
</dbReference>
<proteinExistence type="predicted"/>
<dbReference type="Gene3D" id="1.10.10.60">
    <property type="entry name" value="Homeodomain-like"/>
    <property type="match status" value="1"/>
</dbReference>
<evidence type="ECO:0000256" key="3">
    <source>
        <dbReference type="ARBA" id="ARBA00023155"/>
    </source>
</evidence>
<keyword evidence="3 5" id="KW-0371">Homeobox</keyword>
<keyword evidence="4 5" id="KW-0539">Nucleus</keyword>
<dbReference type="PRINTS" id="PR00024">
    <property type="entry name" value="HOMEOBOX"/>
</dbReference>
<feature type="DNA-binding region" description="Homeobox" evidence="5">
    <location>
        <begin position="335"/>
        <end position="394"/>
    </location>
</feature>
<dbReference type="InterPro" id="IPR020479">
    <property type="entry name" value="HD_metazoa"/>
</dbReference>
<feature type="region of interest" description="Disordered" evidence="7">
    <location>
        <begin position="255"/>
        <end position="338"/>
    </location>
</feature>
<keyword evidence="10" id="KW-1185">Reference proteome</keyword>
<dbReference type="GO" id="GO:0005634">
    <property type="term" value="C:nucleus"/>
    <property type="evidence" value="ECO:0007669"/>
    <property type="project" value="UniProtKB-SubCell"/>
</dbReference>
<organism evidence="9 10">
    <name type="scientific">Acyrthosiphon pisum</name>
    <name type="common">Pea aphid</name>
    <dbReference type="NCBI Taxonomy" id="7029"/>
    <lineage>
        <taxon>Eukaryota</taxon>
        <taxon>Metazoa</taxon>
        <taxon>Ecdysozoa</taxon>
        <taxon>Arthropoda</taxon>
        <taxon>Hexapoda</taxon>
        <taxon>Insecta</taxon>
        <taxon>Pterygota</taxon>
        <taxon>Neoptera</taxon>
        <taxon>Paraneoptera</taxon>
        <taxon>Hemiptera</taxon>
        <taxon>Sternorrhyncha</taxon>
        <taxon>Aphidomorpha</taxon>
        <taxon>Aphidoidea</taxon>
        <taxon>Aphididae</taxon>
        <taxon>Macrosiphini</taxon>
        <taxon>Acyrthosiphon</taxon>
    </lineage>
</organism>
<evidence type="ECO:0000256" key="2">
    <source>
        <dbReference type="ARBA" id="ARBA00023125"/>
    </source>
</evidence>
<dbReference type="PROSITE" id="PS50071">
    <property type="entry name" value="HOMEOBOX_2"/>
    <property type="match status" value="1"/>
</dbReference>
<feature type="region of interest" description="Disordered" evidence="7">
    <location>
        <begin position="13"/>
        <end position="34"/>
    </location>
</feature>
<evidence type="ECO:0000256" key="6">
    <source>
        <dbReference type="RuleBase" id="RU000682"/>
    </source>
</evidence>
<dbReference type="Proteomes" id="UP000007819">
    <property type="component" value="Chromosome A2"/>
</dbReference>
<accession>A0A8R1W7E5</accession>
<keyword evidence="2 5" id="KW-0238">DNA-binding</keyword>
<sequence length="463" mass="48552">MMTMMMMQRLLQNNNNNNNNSNNNNNNNNNGYADEMRLNGIRHHSASPFSKPAAVQAAAPDSCGGEPDALTLQPSAGCTEPQLQSVSPQFVCTGTAKAAAVQAGPTCTTVVTVAPADDRLTSDEDDELNVDELNVDELNVDELNVDEDPVDLTNNRLHGGRVGAGHGLMLHCDRGAGSLRPQAGSVAAVVPMDTTAAANDYETSGNSKGRLAFSVENILDPNKFTRKLMAPAAVLPRWRPRVDFATDPSAAGEECSRNYIMDEDDEDISVSGDGCGSDMSDDRDKVSGDGSSSTGAGGGAGSAKKSKSSSDHCGGGVGGGGGGGGSSKNGGSGKPRRARTAFTYEQLVALENKFKTTRYLSVCERLNLALSLSLTETQVKIWFQNRRTKWKKQNPGLDVNSPTVPPPGPAGSSATGGPPFFHPLAYSAAHHYQTQSYSAAAAAAYFHHLGAHHSTIGGHHPPS</sequence>
<dbReference type="RefSeq" id="XP_003247017.3">
    <property type="nucleotide sequence ID" value="XM_003246969.3"/>
</dbReference>
<evidence type="ECO:0000256" key="5">
    <source>
        <dbReference type="PROSITE-ProRule" id="PRU00108"/>
    </source>
</evidence>
<protein>
    <recommendedName>
        <fullName evidence="8">Homeobox domain-containing protein</fullName>
    </recommendedName>
</protein>
<feature type="domain" description="Homeobox" evidence="8">
    <location>
        <begin position="333"/>
        <end position="393"/>
    </location>
</feature>
<evidence type="ECO:0000256" key="7">
    <source>
        <dbReference type="SAM" id="MobiDB-lite"/>
    </source>
</evidence>
<dbReference type="GO" id="GO:0000981">
    <property type="term" value="F:DNA-binding transcription factor activity, RNA polymerase II-specific"/>
    <property type="evidence" value="ECO:0007669"/>
    <property type="project" value="InterPro"/>
</dbReference>
<dbReference type="AlphaFoldDB" id="A0A8R1W7E5"/>
<reference evidence="10" key="1">
    <citation type="submission" date="2010-06" db="EMBL/GenBank/DDBJ databases">
        <authorList>
            <person name="Jiang H."/>
            <person name="Abraham K."/>
            <person name="Ali S."/>
            <person name="Alsbrooks S.L."/>
            <person name="Anim B.N."/>
            <person name="Anosike U.S."/>
            <person name="Attaway T."/>
            <person name="Bandaranaike D.P."/>
            <person name="Battles P.K."/>
            <person name="Bell S.N."/>
            <person name="Bell A.V."/>
            <person name="Beltran B."/>
            <person name="Bickham C."/>
            <person name="Bustamante Y."/>
            <person name="Caleb T."/>
            <person name="Canada A."/>
            <person name="Cardenas V."/>
            <person name="Carter K."/>
            <person name="Chacko J."/>
            <person name="Chandrabose M.N."/>
            <person name="Chavez D."/>
            <person name="Chavez A."/>
            <person name="Chen L."/>
            <person name="Chu H.-S."/>
            <person name="Claassen K.J."/>
            <person name="Cockrell R."/>
            <person name="Collins M."/>
            <person name="Cooper J.A."/>
            <person name="Cree A."/>
            <person name="Curry S.M."/>
            <person name="Da Y."/>
            <person name="Dao M.D."/>
            <person name="Das B."/>
            <person name="Davila M.-L."/>
            <person name="Davy-Carroll L."/>
            <person name="Denson S."/>
            <person name="Dinh H."/>
            <person name="Ebong V.E."/>
            <person name="Edwards J.R."/>
            <person name="Egan A."/>
            <person name="El-Daye J."/>
            <person name="Escobedo L."/>
            <person name="Fernandez S."/>
            <person name="Fernando P.R."/>
            <person name="Flagg N."/>
            <person name="Forbes L.D."/>
            <person name="Fowler R.G."/>
            <person name="Fu Q."/>
            <person name="Gabisi R.A."/>
            <person name="Ganer J."/>
            <person name="Garbino Pronczuk A."/>
            <person name="Garcia R.M."/>
            <person name="Garner T."/>
            <person name="Garrett T.E."/>
            <person name="Gonzalez D.A."/>
            <person name="Hamid H."/>
            <person name="Hawkins E.S."/>
            <person name="Hirani K."/>
            <person name="Hogues M.E."/>
            <person name="Hollins B."/>
            <person name="Hsiao C.-H."/>
            <person name="Jabil R."/>
            <person name="James M.L."/>
            <person name="Jhangiani S.N."/>
            <person name="Johnson B."/>
            <person name="Johnson Q."/>
            <person name="Joshi V."/>
            <person name="Kalu J.B."/>
            <person name="Kam C."/>
            <person name="Kashfia A."/>
            <person name="Keebler J."/>
            <person name="Kisamo H."/>
            <person name="Kovar C.L."/>
            <person name="Lago L.A."/>
            <person name="Lai C.-Y."/>
            <person name="Laidlaw J."/>
            <person name="Lara F."/>
            <person name="Le T.-K."/>
            <person name="Lee S.L."/>
            <person name="Legall F.H."/>
            <person name="Lemon S.J."/>
            <person name="Lewis L.R."/>
            <person name="Li B."/>
            <person name="Liu Y."/>
            <person name="Liu Y.-S."/>
            <person name="Lopez J."/>
            <person name="Lozado R.J."/>
            <person name="Lu J."/>
            <person name="Madu R.C."/>
            <person name="Maheshwari M."/>
            <person name="Maheshwari R."/>
            <person name="Malloy K."/>
            <person name="Martinez E."/>
            <person name="Mathew T."/>
            <person name="Mercado I.C."/>
            <person name="Mercado C."/>
            <person name="Meyer B."/>
            <person name="Montgomery K."/>
            <person name="Morgan M.B."/>
            <person name="Munidasa M."/>
            <person name="Nazareth L.V."/>
            <person name="Nelson J."/>
            <person name="Ng B.M."/>
            <person name="Nguyen N.B."/>
            <person name="Nguyen P.Q."/>
            <person name="Nguyen T."/>
            <person name="Obregon M."/>
            <person name="Okwuonu G.O."/>
            <person name="Onwere C.G."/>
            <person name="Orozco G."/>
            <person name="Parra A."/>
            <person name="Patel S."/>
            <person name="Patil S."/>
            <person name="Perez A."/>
            <person name="Perez Y."/>
            <person name="Pham C."/>
            <person name="Primus E.L."/>
            <person name="Pu L.-L."/>
            <person name="Puazo M."/>
            <person name="Qin X."/>
            <person name="Quiroz J.B."/>
            <person name="Reese J."/>
            <person name="Richards S."/>
            <person name="Rives C.M."/>
            <person name="Robberts R."/>
            <person name="Ruiz S.J."/>
            <person name="Ruiz M.J."/>
            <person name="Santibanez J."/>
            <person name="Schneider B.W."/>
            <person name="Sisson I."/>
            <person name="Smith M."/>
            <person name="Sodergren E."/>
            <person name="Song X.-Z."/>
            <person name="Song B.B."/>
            <person name="Summersgill H."/>
            <person name="Thelus R."/>
            <person name="Thornton R.D."/>
            <person name="Trejos Z.Y."/>
            <person name="Usmani K."/>
            <person name="Vattathil S."/>
            <person name="Villasana D."/>
            <person name="Walker D.L."/>
            <person name="Wang S."/>
            <person name="Wang K."/>
            <person name="White C.S."/>
            <person name="Williams A.C."/>
            <person name="Williamson J."/>
            <person name="Wilson K."/>
            <person name="Woghiren I.O."/>
            <person name="Woodworth J.R."/>
            <person name="Worley K.C."/>
            <person name="Wright R.A."/>
            <person name="Wu W."/>
            <person name="Young L."/>
            <person name="Zhang L."/>
            <person name="Zhang J."/>
            <person name="Zhu Y."/>
            <person name="Muzny D.M."/>
            <person name="Weinstock G."/>
            <person name="Gibbs R.A."/>
        </authorList>
    </citation>
    <scope>NUCLEOTIDE SEQUENCE [LARGE SCALE GENOMIC DNA]</scope>
    <source>
        <strain evidence="10">LSR1</strain>
    </source>
</reference>
<feature type="compositionally biased region" description="Low complexity" evidence="7">
    <location>
        <begin position="13"/>
        <end position="30"/>
    </location>
</feature>
<dbReference type="PANTHER" id="PTHR24340:SF37">
    <property type="entry name" value="HOMEOBOX PROTEIN SLOU"/>
    <property type="match status" value="1"/>
</dbReference>
<evidence type="ECO:0000259" key="8">
    <source>
        <dbReference type="PROSITE" id="PS50071"/>
    </source>
</evidence>
<dbReference type="EnsemblMetazoa" id="XM_003246969.4">
    <property type="protein sequence ID" value="XP_003247017.3"/>
    <property type="gene ID" value="LOC100575915"/>
</dbReference>
<dbReference type="OrthoDB" id="6159439at2759"/>